<keyword evidence="9 15" id="KW-1133">Transmembrane helix</keyword>
<comment type="catalytic activity">
    <reaction evidence="1">
        <text>a CDP-1,2-diacyl-sn-glycerol + L-serine = a 1,2-diacyl-sn-glycero-3-phospho-L-serine + CMP + H(+)</text>
        <dbReference type="Rhea" id="RHEA:16913"/>
        <dbReference type="ChEBI" id="CHEBI:15378"/>
        <dbReference type="ChEBI" id="CHEBI:33384"/>
        <dbReference type="ChEBI" id="CHEBI:57262"/>
        <dbReference type="ChEBI" id="CHEBI:58332"/>
        <dbReference type="ChEBI" id="CHEBI:60377"/>
        <dbReference type="EC" id="2.7.8.8"/>
    </reaction>
</comment>
<evidence type="ECO:0000256" key="4">
    <source>
        <dbReference type="ARBA" id="ARBA00013174"/>
    </source>
</evidence>
<dbReference type="PROSITE" id="PS51257">
    <property type="entry name" value="PROKAR_LIPOPROTEIN"/>
    <property type="match status" value="1"/>
</dbReference>
<evidence type="ECO:0000256" key="14">
    <source>
        <dbReference type="ARBA" id="ARBA00032361"/>
    </source>
</evidence>
<dbReference type="Pfam" id="PF01066">
    <property type="entry name" value="CDP-OH_P_transf"/>
    <property type="match status" value="1"/>
</dbReference>
<dbReference type="GO" id="GO:0008654">
    <property type="term" value="P:phospholipid biosynthetic process"/>
    <property type="evidence" value="ECO:0007669"/>
    <property type="project" value="UniProtKB-KW"/>
</dbReference>
<dbReference type="InterPro" id="IPR048254">
    <property type="entry name" value="CDP_ALCOHOL_P_TRANSF_CS"/>
</dbReference>
<keyword evidence="13" id="KW-1208">Phospholipid metabolism</keyword>
<evidence type="ECO:0000256" key="9">
    <source>
        <dbReference type="ARBA" id="ARBA00022989"/>
    </source>
</evidence>
<dbReference type="GO" id="GO:0016020">
    <property type="term" value="C:membrane"/>
    <property type="evidence" value="ECO:0007669"/>
    <property type="project" value="InterPro"/>
</dbReference>
<evidence type="ECO:0000256" key="5">
    <source>
        <dbReference type="ARBA" id="ARBA00017171"/>
    </source>
</evidence>
<keyword evidence="7" id="KW-0808">Transferase</keyword>
<keyword evidence="12" id="KW-0594">Phospholipid biosynthesis</keyword>
<evidence type="ECO:0000256" key="10">
    <source>
        <dbReference type="ARBA" id="ARBA00023098"/>
    </source>
</evidence>
<feature type="transmembrane region" description="Helical" evidence="15">
    <location>
        <begin position="228"/>
        <end position="248"/>
    </location>
</feature>
<evidence type="ECO:0000256" key="2">
    <source>
        <dbReference type="ARBA" id="ARBA00004127"/>
    </source>
</evidence>
<dbReference type="GO" id="GO:0012505">
    <property type="term" value="C:endomembrane system"/>
    <property type="evidence" value="ECO:0007669"/>
    <property type="project" value="UniProtKB-SubCell"/>
</dbReference>
<dbReference type="GO" id="GO:0003882">
    <property type="term" value="F:CDP-diacylglycerol-serine O-phosphatidyltransferase activity"/>
    <property type="evidence" value="ECO:0007669"/>
    <property type="project" value="UniProtKB-EC"/>
</dbReference>
<proteinExistence type="inferred from homology"/>
<evidence type="ECO:0000256" key="3">
    <source>
        <dbReference type="ARBA" id="ARBA00010441"/>
    </source>
</evidence>
<dbReference type="InterPro" id="IPR050324">
    <property type="entry name" value="CDP-alcohol_PTase-I"/>
</dbReference>
<dbReference type="InterPro" id="IPR004533">
    <property type="entry name" value="CDP-diaglyc--ser_O-PTrfase"/>
</dbReference>
<keyword evidence="6" id="KW-0444">Lipid biosynthesis</keyword>
<keyword evidence="11 15" id="KW-0472">Membrane</keyword>
<feature type="transmembrane region" description="Helical" evidence="15">
    <location>
        <begin position="80"/>
        <end position="97"/>
    </location>
</feature>
<dbReference type="AlphaFoldDB" id="A0A382GGK3"/>
<feature type="transmembrane region" description="Helical" evidence="15">
    <location>
        <begin position="172"/>
        <end position="193"/>
    </location>
</feature>
<feature type="transmembrane region" description="Helical" evidence="15">
    <location>
        <begin position="112"/>
        <end position="129"/>
    </location>
</feature>
<evidence type="ECO:0000313" key="16">
    <source>
        <dbReference type="EMBL" id="SVB73743.1"/>
    </source>
</evidence>
<reference evidence="16" key="1">
    <citation type="submission" date="2018-05" db="EMBL/GenBank/DDBJ databases">
        <authorList>
            <person name="Lanie J.A."/>
            <person name="Ng W.-L."/>
            <person name="Kazmierczak K.M."/>
            <person name="Andrzejewski T.M."/>
            <person name="Davidsen T.M."/>
            <person name="Wayne K.J."/>
            <person name="Tettelin H."/>
            <person name="Glass J.I."/>
            <person name="Rusch D."/>
            <person name="Podicherti R."/>
            <person name="Tsui H.-C.T."/>
            <person name="Winkler M.E."/>
        </authorList>
    </citation>
    <scope>NUCLEOTIDE SEQUENCE</scope>
</reference>
<feature type="transmembrane region" description="Helical" evidence="15">
    <location>
        <begin position="205"/>
        <end position="222"/>
    </location>
</feature>
<dbReference type="NCBIfam" id="TIGR00473">
    <property type="entry name" value="pssA"/>
    <property type="match status" value="1"/>
</dbReference>
<accession>A0A382GGK3</accession>
<comment type="subcellular location">
    <subcellularLocation>
        <location evidence="2">Endomembrane system</location>
        <topology evidence="2">Multi-pass membrane protein</topology>
    </subcellularLocation>
</comment>
<feature type="transmembrane region" description="Helical" evidence="15">
    <location>
        <begin position="16"/>
        <end position="36"/>
    </location>
</feature>
<evidence type="ECO:0000256" key="12">
    <source>
        <dbReference type="ARBA" id="ARBA00023209"/>
    </source>
</evidence>
<comment type="similarity">
    <text evidence="3">Belongs to the CDP-alcohol phosphatidyltransferase class-I family.</text>
</comment>
<dbReference type="EC" id="2.7.8.8" evidence="4"/>
<keyword evidence="10" id="KW-0443">Lipid metabolism</keyword>
<dbReference type="EMBL" id="UINC01055172">
    <property type="protein sequence ID" value="SVB73743.1"/>
    <property type="molecule type" value="Genomic_DNA"/>
</dbReference>
<evidence type="ECO:0000256" key="13">
    <source>
        <dbReference type="ARBA" id="ARBA00023264"/>
    </source>
</evidence>
<feature type="transmembrane region" description="Helical" evidence="15">
    <location>
        <begin position="42"/>
        <end position="59"/>
    </location>
</feature>
<evidence type="ECO:0000256" key="7">
    <source>
        <dbReference type="ARBA" id="ARBA00022679"/>
    </source>
</evidence>
<sequence>MKNKRKQELKKLKQGIYFLPNLFTTANLFAGCFSIINAINGNYNIAAIAIFIAVFLDGLDGKIARVTNAVSNFGKDYDSLSDLVSFGVAPALLFYLWGNHHLFSSALSWEKMAWLASFFYIAATALRLARFNNQLNLRYNTYFTGLPSPAAATLVSVIVWQCELMLLTPTVSFAVLMFSIVASAAMMVSKVPYYSFKDAQSARRIPFSKTVLIPLIFILILLEPPLVLTVMATFYLFSGPVYLMFGLIQKTIKSQLSSPQSNKSD</sequence>
<evidence type="ECO:0000256" key="11">
    <source>
        <dbReference type="ARBA" id="ARBA00023136"/>
    </source>
</evidence>
<organism evidence="16">
    <name type="scientific">marine metagenome</name>
    <dbReference type="NCBI Taxonomy" id="408172"/>
    <lineage>
        <taxon>unclassified sequences</taxon>
        <taxon>metagenomes</taxon>
        <taxon>ecological metagenomes</taxon>
    </lineage>
</organism>
<dbReference type="InterPro" id="IPR000462">
    <property type="entry name" value="CDP-OH_P_trans"/>
</dbReference>
<dbReference type="PANTHER" id="PTHR14269:SF61">
    <property type="entry name" value="CDP-DIACYLGLYCEROL--SERINE O-PHOSPHATIDYLTRANSFERASE"/>
    <property type="match status" value="1"/>
</dbReference>
<dbReference type="Gene3D" id="1.20.120.1760">
    <property type="match status" value="1"/>
</dbReference>
<feature type="transmembrane region" description="Helical" evidence="15">
    <location>
        <begin position="141"/>
        <end position="160"/>
    </location>
</feature>
<dbReference type="PROSITE" id="PS00379">
    <property type="entry name" value="CDP_ALCOHOL_P_TRANSF"/>
    <property type="match status" value="1"/>
</dbReference>
<dbReference type="PANTHER" id="PTHR14269">
    <property type="entry name" value="CDP-DIACYLGLYCEROL--GLYCEROL-3-PHOSPHATE 3-PHOSPHATIDYLTRANSFERASE-RELATED"/>
    <property type="match status" value="1"/>
</dbReference>
<evidence type="ECO:0000256" key="6">
    <source>
        <dbReference type="ARBA" id="ARBA00022516"/>
    </source>
</evidence>
<keyword evidence="8 15" id="KW-0812">Transmembrane</keyword>
<protein>
    <recommendedName>
        <fullName evidence="5">CDP-diacylglycerol--serine O-phosphatidyltransferase</fullName>
        <ecNumber evidence="4">2.7.8.8</ecNumber>
    </recommendedName>
    <alternativeName>
        <fullName evidence="14">Phosphatidylserine synthase</fullName>
    </alternativeName>
</protein>
<gene>
    <name evidence="16" type="ORF">METZ01_LOCUS226597</name>
</gene>
<name>A0A382GGK3_9ZZZZ</name>
<evidence type="ECO:0000256" key="15">
    <source>
        <dbReference type="SAM" id="Phobius"/>
    </source>
</evidence>
<dbReference type="InterPro" id="IPR043130">
    <property type="entry name" value="CDP-OH_PTrfase_TM_dom"/>
</dbReference>
<evidence type="ECO:0000256" key="1">
    <source>
        <dbReference type="ARBA" id="ARBA00000287"/>
    </source>
</evidence>
<evidence type="ECO:0000256" key="8">
    <source>
        <dbReference type="ARBA" id="ARBA00022692"/>
    </source>
</evidence>